<accession>A0A841NEI6</accession>
<evidence type="ECO:0000313" key="1">
    <source>
        <dbReference type="EMBL" id="MBB6369759.1"/>
    </source>
</evidence>
<reference evidence="1 2" key="1">
    <citation type="submission" date="2020-08" db="EMBL/GenBank/DDBJ databases">
        <title>Functional genomics of gut bacteria from endangered species of beetles.</title>
        <authorList>
            <person name="Carlos-Shanley C."/>
        </authorList>
    </citation>
    <scope>NUCLEOTIDE SEQUENCE [LARGE SCALE GENOMIC DNA]</scope>
    <source>
        <strain evidence="1 2">S00136</strain>
    </source>
</reference>
<protein>
    <recommendedName>
        <fullName evidence="3">Nucleoside-diphosphate-sugar epimerase</fullName>
    </recommendedName>
</protein>
<gene>
    <name evidence="1" type="ORF">HNP36_000812</name>
</gene>
<dbReference type="RefSeq" id="WP_184160158.1">
    <property type="nucleotide sequence ID" value="NZ_JACHLC010000001.1"/>
</dbReference>
<evidence type="ECO:0000313" key="2">
    <source>
        <dbReference type="Proteomes" id="UP000589738"/>
    </source>
</evidence>
<dbReference type="Gene3D" id="3.40.50.720">
    <property type="entry name" value="NAD(P)-binding Rossmann-like Domain"/>
    <property type="match status" value="1"/>
</dbReference>
<dbReference type="AlphaFoldDB" id="A0A841NEI6"/>
<keyword evidence="2" id="KW-1185">Reference proteome</keyword>
<sequence length="252" mass="28190">MKKIGVIGCGWLGSRITDSMSGRYEICATATSNGKAEEISSKGFKASVANFPDFQLEEKMAQWNEMKDMDILIITIPLSGKSCCASSLYNRIQHLLSFIGDFNGQMFVMSSTGVYPDVPGEYTEESLSWENVPGESMIRKRYPQVNILRLAGLMGDNRLLKNYNVSNLNAPVNHIHYEDICNVTEKMIEKNSEGKLYNIVAPQHPSKIQVINAQKNLPSTEKTVGEGKVIFSSKLVSELDFVFKYPDPCNFH</sequence>
<evidence type="ECO:0008006" key="3">
    <source>
        <dbReference type="Google" id="ProtNLM"/>
    </source>
</evidence>
<dbReference type="EMBL" id="JACHLC010000001">
    <property type="protein sequence ID" value="MBB6369759.1"/>
    <property type="molecule type" value="Genomic_DNA"/>
</dbReference>
<dbReference type="InterPro" id="IPR036291">
    <property type="entry name" value="NAD(P)-bd_dom_sf"/>
</dbReference>
<comment type="caution">
    <text evidence="1">The sequence shown here is derived from an EMBL/GenBank/DDBJ whole genome shotgun (WGS) entry which is preliminary data.</text>
</comment>
<dbReference type="SUPFAM" id="SSF51735">
    <property type="entry name" value="NAD(P)-binding Rossmann-fold domains"/>
    <property type="match status" value="1"/>
</dbReference>
<organism evidence="1 2">
    <name type="scientific">Chryseobacterium shigense</name>
    <dbReference type="NCBI Taxonomy" id="297244"/>
    <lineage>
        <taxon>Bacteria</taxon>
        <taxon>Pseudomonadati</taxon>
        <taxon>Bacteroidota</taxon>
        <taxon>Flavobacteriia</taxon>
        <taxon>Flavobacteriales</taxon>
        <taxon>Weeksellaceae</taxon>
        <taxon>Chryseobacterium group</taxon>
        <taxon>Chryseobacterium</taxon>
    </lineage>
</organism>
<proteinExistence type="predicted"/>
<name>A0A841NEI6_9FLAO</name>
<dbReference type="Proteomes" id="UP000589738">
    <property type="component" value="Unassembled WGS sequence"/>
</dbReference>